<dbReference type="InterPro" id="IPR022509">
    <property type="entry name" value="Conjugation_ATPase_TraG"/>
</dbReference>
<dbReference type="PANTHER" id="PTHR38467:SF1">
    <property type="entry name" value="CONJUGATIVE TRANSFER: ASSEMBLY"/>
    <property type="match status" value="1"/>
</dbReference>
<dbReference type="InterPro" id="IPR053155">
    <property type="entry name" value="F-pilin_assembly_TraC"/>
</dbReference>
<accession>A0AA37KTQ8</accession>
<dbReference type="PANTHER" id="PTHR38467">
    <property type="match status" value="1"/>
</dbReference>
<dbReference type="NCBIfam" id="TIGR03783">
    <property type="entry name" value="Bac_Flav_CT_G"/>
    <property type="match status" value="1"/>
</dbReference>
<protein>
    <recommendedName>
        <fullName evidence="3">TraG family conjugative transposon ATPase</fullName>
    </recommendedName>
</protein>
<evidence type="ECO:0000313" key="1">
    <source>
        <dbReference type="EMBL" id="GKI19927.1"/>
    </source>
</evidence>
<dbReference type="EMBL" id="BQOL01000002">
    <property type="protein sequence ID" value="GKI19927.1"/>
    <property type="molecule type" value="Genomic_DNA"/>
</dbReference>
<comment type="caution">
    <text evidence="1">The sequence shown here is derived from an EMBL/GenBank/DDBJ whole genome shotgun (WGS) entry which is preliminary data.</text>
</comment>
<proteinExistence type="predicted"/>
<evidence type="ECO:0000313" key="2">
    <source>
        <dbReference type="Proteomes" id="UP001055105"/>
    </source>
</evidence>
<sequence length="188" mass="21582">MSFLSRSYERHFNERPYLNHTCYLFITKTTRERTRQQSTFNTLCRGYLTPKEVRDKDAVGLFLDAVSQAESIINESGLFKVERLSEAEIVGTPEKAGILEKYFALTQDDTAILQDMRLDPGRMQVGDKTLCLHTLSDLDDLPQKVSTDSRFERLSTDRSDCRLSFAAPVGLLLSCDHIYNQYVRQEVV</sequence>
<dbReference type="AlphaFoldDB" id="A0AA37KTQ8"/>
<name>A0AA37KTQ8_9BACT</name>
<reference evidence="1" key="1">
    <citation type="submission" date="2022-01" db="EMBL/GenBank/DDBJ databases">
        <title>Novel bile acid biosynthetic pathways are enriched in the microbiome of centenarians.</title>
        <authorList>
            <person name="Sato Y."/>
            <person name="Atarashi K."/>
            <person name="Plichta R.D."/>
            <person name="Arai Y."/>
            <person name="Sasajima S."/>
            <person name="Kearney M.S."/>
            <person name="Suda W."/>
            <person name="Takeshita K."/>
            <person name="Sasaki T."/>
            <person name="Okamoto S."/>
            <person name="Skelly N.A."/>
            <person name="Okamura Y."/>
            <person name="Vlamakis H."/>
            <person name="Li Y."/>
            <person name="Tanoue T."/>
            <person name="Takei H."/>
            <person name="Nittono H."/>
            <person name="Narushima S."/>
            <person name="Irie J."/>
            <person name="Itoh H."/>
            <person name="Moriya K."/>
            <person name="Sugiura Y."/>
            <person name="Suematsu M."/>
            <person name="Moritoki N."/>
            <person name="Shibata S."/>
            <person name="Littman R.D."/>
            <person name="Fischbach A.M."/>
            <person name="Uwamino Y."/>
            <person name="Inoue T."/>
            <person name="Honda A."/>
            <person name="Hattori M."/>
            <person name="Murai T."/>
            <person name="Xavier J.R."/>
            <person name="Hirose N."/>
            <person name="Honda K."/>
        </authorList>
    </citation>
    <scope>NUCLEOTIDE SEQUENCE</scope>
    <source>
        <strain evidence="1">CE91-St16</strain>
    </source>
</reference>
<gene>
    <name evidence="1" type="ORF">CE91St16_28350</name>
</gene>
<organism evidence="1 2">
    <name type="scientific">Alistipes finegoldii</name>
    <dbReference type="NCBI Taxonomy" id="214856"/>
    <lineage>
        <taxon>Bacteria</taxon>
        <taxon>Pseudomonadati</taxon>
        <taxon>Bacteroidota</taxon>
        <taxon>Bacteroidia</taxon>
        <taxon>Bacteroidales</taxon>
        <taxon>Rikenellaceae</taxon>
        <taxon>Alistipes</taxon>
    </lineage>
</organism>
<dbReference type="Proteomes" id="UP001055105">
    <property type="component" value="Unassembled WGS sequence"/>
</dbReference>
<evidence type="ECO:0008006" key="3">
    <source>
        <dbReference type="Google" id="ProtNLM"/>
    </source>
</evidence>